<proteinExistence type="predicted"/>
<dbReference type="Proteomes" id="UP000215244">
    <property type="component" value="Chromosome"/>
</dbReference>
<sequence>MKRIILYLCLCFGFFTSSAQEDILLKDYRPKAIHNVQKTEVTKAKFAAIDVHSHPYAANDEEIGQWVKTMDARGIEKTIILTYQTGKKFDSIYKAYSKYGDRFEIWCGFDYTGYGEKGYVKKAIKELERCFKVGAKGVGELGDKGLGMANSGPTPAPSMHFNDERIQPLLKRCGELGMPVNIHVAEPIWMYEPIDVHNDGLMNAATWKIDTANPNVLSHAELLKTLEEAVANNPGTTFIACHYANCGYDLNILGKMFDQYSNLYADISARYAEVAPVPRATSTFFKKYQDRLLYGTDMGMDGAMYQTTFRILETADEHFYDHELFSYHWALNGLDLDDETLRKVYSDNARKILNK</sequence>
<name>A0A223V197_9FLAO</name>
<dbReference type="InterPro" id="IPR032466">
    <property type="entry name" value="Metal_Hydrolase"/>
</dbReference>
<keyword evidence="1" id="KW-0378">Hydrolase</keyword>
<dbReference type="KEGG" id="marb:CJ263_02510"/>
<dbReference type="PANTHER" id="PTHR21240:SF28">
    <property type="entry name" value="ISO-OROTATE DECARBOXYLASE (EUROFUNG)"/>
    <property type="match status" value="1"/>
</dbReference>
<dbReference type="GO" id="GO:0019748">
    <property type="term" value="P:secondary metabolic process"/>
    <property type="evidence" value="ECO:0007669"/>
    <property type="project" value="TreeGrafter"/>
</dbReference>
<dbReference type="RefSeq" id="WP_094995818.1">
    <property type="nucleotide sequence ID" value="NZ_BMJL01000001.1"/>
</dbReference>
<evidence type="ECO:0000313" key="1">
    <source>
        <dbReference type="EMBL" id="ASV29185.1"/>
    </source>
</evidence>
<dbReference type="GO" id="GO:0016831">
    <property type="term" value="F:carboxy-lyase activity"/>
    <property type="evidence" value="ECO:0007669"/>
    <property type="project" value="InterPro"/>
</dbReference>
<reference evidence="1 2" key="1">
    <citation type="submission" date="2017-08" db="EMBL/GenBank/DDBJ databases">
        <title>The complete genome sequence of Maribacter sp. B1, isolated from deep-sea sediment.</title>
        <authorList>
            <person name="Wu Y.-H."/>
            <person name="Cheng H."/>
            <person name="Xu X.-W."/>
        </authorList>
    </citation>
    <scope>NUCLEOTIDE SEQUENCE [LARGE SCALE GENOMIC DNA]</scope>
    <source>
        <strain evidence="1 2">B1</strain>
    </source>
</reference>
<dbReference type="GO" id="GO:0016787">
    <property type="term" value="F:hydrolase activity"/>
    <property type="evidence" value="ECO:0007669"/>
    <property type="project" value="UniProtKB-KW"/>
</dbReference>
<organism evidence="1 2">
    <name type="scientific">Maribacter cobaltidurans</name>
    <dbReference type="NCBI Taxonomy" id="1178778"/>
    <lineage>
        <taxon>Bacteria</taxon>
        <taxon>Pseudomonadati</taxon>
        <taxon>Bacteroidota</taxon>
        <taxon>Flavobacteriia</taxon>
        <taxon>Flavobacteriales</taxon>
        <taxon>Flavobacteriaceae</taxon>
        <taxon>Maribacter</taxon>
    </lineage>
</organism>
<keyword evidence="2" id="KW-1185">Reference proteome</keyword>
<dbReference type="AlphaFoldDB" id="A0A223V197"/>
<accession>A0A223V197</accession>
<dbReference type="PANTHER" id="PTHR21240">
    <property type="entry name" value="2-AMINO-3-CARBOXYLMUCONATE-6-SEMIALDEHYDE DECARBOXYLASE"/>
    <property type="match status" value="1"/>
</dbReference>
<dbReference type="InterPro" id="IPR032465">
    <property type="entry name" value="ACMSD"/>
</dbReference>
<dbReference type="OrthoDB" id="644687at2"/>
<dbReference type="SUPFAM" id="SSF51556">
    <property type="entry name" value="Metallo-dependent hydrolases"/>
    <property type="match status" value="1"/>
</dbReference>
<dbReference type="Pfam" id="PF04909">
    <property type="entry name" value="Amidohydro_2"/>
    <property type="match status" value="1"/>
</dbReference>
<dbReference type="EMBL" id="CP022957">
    <property type="protein sequence ID" value="ASV29185.1"/>
    <property type="molecule type" value="Genomic_DNA"/>
</dbReference>
<dbReference type="GO" id="GO:0005737">
    <property type="term" value="C:cytoplasm"/>
    <property type="evidence" value="ECO:0007669"/>
    <property type="project" value="TreeGrafter"/>
</dbReference>
<gene>
    <name evidence="1" type="ORF">CJ263_02510</name>
</gene>
<protein>
    <submittedName>
        <fullName evidence="1">Amidohydrolase</fullName>
    </submittedName>
</protein>
<evidence type="ECO:0000313" key="2">
    <source>
        <dbReference type="Proteomes" id="UP000215244"/>
    </source>
</evidence>
<dbReference type="Gene3D" id="3.20.20.140">
    <property type="entry name" value="Metal-dependent hydrolases"/>
    <property type="match status" value="1"/>
</dbReference>
<dbReference type="InterPro" id="IPR006680">
    <property type="entry name" value="Amidohydro-rel"/>
</dbReference>